<evidence type="ECO:0000313" key="3">
    <source>
        <dbReference type="EMBL" id="AQS35940.1"/>
    </source>
</evidence>
<dbReference type="Proteomes" id="UP000189545">
    <property type="component" value="Chromosome"/>
</dbReference>
<dbReference type="STRING" id="225848.Sps_00747"/>
<sequence length="156" mass="16759">MKSSNRGVAAVEFSIMLPLLLLLAFTTGEIGRALFQYSHLTRMVRDAGRYLSTTAIPNTTGSVPDPLNDSSCQNCISNTKDILVYGFIGGTVPQLNGLSTSNVNITVIPSTDSVTITVDYDWQPLFGEGASHFGLGEQASTDLSFNMQASYTIRAL</sequence>
<dbReference type="EMBL" id="CP014782">
    <property type="protein sequence ID" value="AQS35940.1"/>
    <property type="molecule type" value="Genomic_DNA"/>
</dbReference>
<evidence type="ECO:0000313" key="4">
    <source>
        <dbReference type="Proteomes" id="UP000189545"/>
    </source>
</evidence>
<feature type="domain" description="TadE-like" evidence="2">
    <location>
        <begin position="7"/>
        <end position="49"/>
    </location>
</feature>
<dbReference type="AlphaFoldDB" id="A0A1S6HKA4"/>
<dbReference type="KEGG" id="spsw:Sps_00747"/>
<dbReference type="Pfam" id="PF07811">
    <property type="entry name" value="TadE"/>
    <property type="match status" value="1"/>
</dbReference>
<dbReference type="OrthoDB" id="7026216at2"/>
<keyword evidence="4" id="KW-1185">Reference proteome</keyword>
<proteinExistence type="predicted"/>
<accession>A0A1S6HKA4</accession>
<dbReference type="InterPro" id="IPR012495">
    <property type="entry name" value="TadE-like_dom"/>
</dbReference>
<keyword evidence="1" id="KW-1133">Transmembrane helix</keyword>
<protein>
    <submittedName>
        <fullName evidence="3">TadE-like protein</fullName>
    </submittedName>
</protein>
<keyword evidence="1" id="KW-0472">Membrane</keyword>
<name>A0A1S6HKA4_9GAMM</name>
<organism evidence="3 4">
    <name type="scientific">Shewanella psychrophila</name>
    <dbReference type="NCBI Taxonomy" id="225848"/>
    <lineage>
        <taxon>Bacteria</taxon>
        <taxon>Pseudomonadati</taxon>
        <taxon>Pseudomonadota</taxon>
        <taxon>Gammaproteobacteria</taxon>
        <taxon>Alteromonadales</taxon>
        <taxon>Shewanellaceae</taxon>
        <taxon>Shewanella</taxon>
    </lineage>
</organism>
<keyword evidence="1" id="KW-0812">Transmembrane</keyword>
<evidence type="ECO:0000259" key="2">
    <source>
        <dbReference type="Pfam" id="PF07811"/>
    </source>
</evidence>
<feature type="transmembrane region" description="Helical" evidence="1">
    <location>
        <begin position="15"/>
        <end position="35"/>
    </location>
</feature>
<reference evidence="3 4" key="1">
    <citation type="submission" date="2016-03" db="EMBL/GenBank/DDBJ databases">
        <title>Complete genome sequence of Shewanella psychrophila WP2, a deep sea bacterium isolated from west Pacific sediment.</title>
        <authorList>
            <person name="Xu G."/>
            <person name="Jian H."/>
        </authorList>
    </citation>
    <scope>NUCLEOTIDE SEQUENCE [LARGE SCALE GENOMIC DNA]</scope>
    <source>
        <strain evidence="3 4">WP2</strain>
    </source>
</reference>
<gene>
    <name evidence="3" type="ORF">Sps_00747</name>
</gene>
<dbReference type="RefSeq" id="WP_077751286.1">
    <property type="nucleotide sequence ID" value="NZ_CP014782.1"/>
</dbReference>
<evidence type="ECO:0000256" key="1">
    <source>
        <dbReference type="SAM" id="Phobius"/>
    </source>
</evidence>